<sequence length="452" mass="50420">MIYKNKDITANINEVGVNIGNINANFYNKDIETASIRIYVKWQNDAFDLSNNVFTPKLDLFCEDGSIFIDEPLKIILSEKGLIQYNVTKSVSRHVGNVKAKLYLVNEDESIHVVSFDFNINDSGGDDLVSKEISVNLVEDTVIRILKDNKVSLLGKKFEQKISDDAKAYINANASRFKGDKGDKGDRGLQGIQGERGVQGVKGDRGLQGTKGEKGDKGDKGDRGLQGTPGIIPDTQNWQKFKLSTDDGKTFYEVGHTLDFNDDEQLKNLPIGSRYIANCTNTPVNATSKHGWVTKLSRGAVQLIEFRPFNSKQIFVKRFHIDWNGWEQVDADFMDTGWLPLKLINGVQSYGSTTTPQYRFIKNNGVLTLALRGAVKNITRANTIIAVIPNNISKYITQTLPFLQNGSFKGGRATTIRWSLETSGNIKMERVSFDESNGIAGDWYPIDAHFTL</sequence>
<evidence type="ECO:0000313" key="4">
    <source>
        <dbReference type="Proteomes" id="UP001205609"/>
    </source>
</evidence>
<comment type="caution">
    <text evidence="3">The sequence shown here is derived from an EMBL/GenBank/DDBJ whole genome shotgun (WGS) entry which is preliminary data.</text>
</comment>
<dbReference type="PANTHER" id="PTHR37456">
    <property type="entry name" value="SI:CH211-266K2.1"/>
    <property type="match status" value="1"/>
</dbReference>
<dbReference type="InterPro" id="IPR018913">
    <property type="entry name" value="BppU_N"/>
</dbReference>
<name>A0ABT2F5V6_9STAP</name>
<reference evidence="3 4" key="1">
    <citation type="journal article" date="2023" name="Int. J. Syst. Evol. Microbiol.">
        <title>Streptococcus sciuri sp. nov., Staphylococcus marylandisciuri sp. nov. and Staphylococcus americanisciuri sp. nov., isolated from faeces of eastern grey squirrel (Sciurus carolinensis).</title>
        <authorList>
            <person name="Volokhov D.V."/>
            <person name="Zagorodnyaya T.A."/>
            <person name="Furtak V.A."/>
            <person name="Nattanmai G."/>
            <person name="Randall L."/>
            <person name="Jose S."/>
            <person name="Gao Y."/>
            <person name="Eisenberg T."/>
            <person name="Delmonte P."/>
            <person name="Blom J."/>
            <person name="Mitchell K.K."/>
        </authorList>
    </citation>
    <scope>NUCLEOTIDE SEQUENCE [LARGE SCALE GENOMIC DNA]</scope>
    <source>
        <strain evidence="3 4">GRT3</strain>
    </source>
</reference>
<proteinExistence type="predicted"/>
<feature type="compositionally biased region" description="Basic and acidic residues" evidence="1">
    <location>
        <begin position="211"/>
        <end position="223"/>
    </location>
</feature>
<accession>A0ABT2F5V6</accession>
<dbReference type="RefSeq" id="WP_259200846.1">
    <property type="nucleotide sequence ID" value="NZ_JANUXY010000012.1"/>
</dbReference>
<dbReference type="PANTHER" id="PTHR37456:SF5">
    <property type="entry name" value="COLLAGEN TYPE XIII ALPHA 1 CHAIN"/>
    <property type="match status" value="1"/>
</dbReference>
<dbReference type="Proteomes" id="UP001205609">
    <property type="component" value="Unassembled WGS sequence"/>
</dbReference>
<dbReference type="EMBL" id="JANUXY010000012">
    <property type="protein sequence ID" value="MCS4487182.1"/>
    <property type="molecule type" value="Genomic_DNA"/>
</dbReference>
<dbReference type="Pfam" id="PF10651">
    <property type="entry name" value="BppU_N"/>
    <property type="match status" value="1"/>
</dbReference>
<dbReference type="InterPro" id="IPR008160">
    <property type="entry name" value="Collagen"/>
</dbReference>
<feature type="region of interest" description="Disordered" evidence="1">
    <location>
        <begin position="180"/>
        <end position="231"/>
    </location>
</feature>
<evidence type="ECO:0000256" key="1">
    <source>
        <dbReference type="SAM" id="MobiDB-lite"/>
    </source>
</evidence>
<evidence type="ECO:0000313" key="3">
    <source>
        <dbReference type="EMBL" id="MCS4487182.1"/>
    </source>
</evidence>
<organism evidence="3 4">
    <name type="scientific">Staphylococcus americanisciuri</name>
    <dbReference type="NCBI Taxonomy" id="2973940"/>
    <lineage>
        <taxon>Bacteria</taxon>
        <taxon>Bacillati</taxon>
        <taxon>Bacillota</taxon>
        <taxon>Bacilli</taxon>
        <taxon>Bacillales</taxon>
        <taxon>Staphylococcaceae</taxon>
        <taxon>Staphylococcus</taxon>
    </lineage>
</organism>
<evidence type="ECO:0000259" key="2">
    <source>
        <dbReference type="Pfam" id="PF10651"/>
    </source>
</evidence>
<dbReference type="InterPro" id="IPR050938">
    <property type="entry name" value="Collagen_Structural_Proteins"/>
</dbReference>
<feature type="domain" description="BppU N-terminal" evidence="2">
    <location>
        <begin position="4"/>
        <end position="132"/>
    </location>
</feature>
<dbReference type="Pfam" id="PF01391">
    <property type="entry name" value="Collagen"/>
    <property type="match status" value="1"/>
</dbReference>
<gene>
    <name evidence="3" type="ORF">NXS11_09930</name>
</gene>
<keyword evidence="4" id="KW-1185">Reference proteome</keyword>
<protein>
    <submittedName>
        <fullName evidence="3">BppU family phage baseplate upper protein</fullName>
    </submittedName>
</protein>
<dbReference type="Gene3D" id="2.60.40.3350">
    <property type="match status" value="1"/>
</dbReference>